<dbReference type="InterPro" id="IPR001760">
    <property type="entry name" value="Opsin"/>
</dbReference>
<proteinExistence type="evidence at transcript level"/>
<dbReference type="AlphaFoldDB" id="G1FK53"/>
<evidence type="ECO:0000259" key="16">
    <source>
        <dbReference type="PROSITE" id="PS50262"/>
    </source>
</evidence>
<evidence type="ECO:0000256" key="8">
    <source>
        <dbReference type="ARBA" id="ARBA00023040"/>
    </source>
</evidence>
<dbReference type="GO" id="GO:0004930">
    <property type="term" value="F:G protein-coupled receptor activity"/>
    <property type="evidence" value="ECO:0007669"/>
    <property type="project" value="UniProtKB-KW"/>
</dbReference>
<evidence type="ECO:0000256" key="7">
    <source>
        <dbReference type="ARBA" id="ARBA00022991"/>
    </source>
</evidence>
<dbReference type="InterPro" id="IPR050125">
    <property type="entry name" value="GPCR_opsins"/>
</dbReference>
<feature type="transmembrane region" description="Helical" evidence="14">
    <location>
        <begin position="217"/>
        <end position="243"/>
    </location>
</feature>
<keyword evidence="9 14" id="KW-0472">Membrane</keyword>
<feature type="region of interest" description="Disordered" evidence="15">
    <location>
        <begin position="364"/>
        <end position="386"/>
    </location>
</feature>
<evidence type="ECO:0000256" key="4">
    <source>
        <dbReference type="ARBA" id="ARBA00022692"/>
    </source>
</evidence>
<feature type="domain" description="G-protein coupled receptors family 1 profile" evidence="16">
    <location>
        <begin position="71"/>
        <end position="337"/>
    </location>
</feature>
<reference evidence="19" key="3">
    <citation type="submission" date="2025-05" db="UniProtKB">
        <authorList>
            <consortium name="RefSeq"/>
        </authorList>
    </citation>
    <scope>IDENTIFICATION</scope>
</reference>
<reference evidence="17" key="1">
    <citation type="submission" date="2011-07" db="EMBL/GenBank/DDBJ databases">
        <authorList>
            <person name="Battelle B."/>
            <person name="Kempler K."/>
        </authorList>
    </citation>
    <scope>NUCLEOTIDE SEQUENCE</scope>
    <source>
        <tissue evidence="17">Ventral photoreceptors</tissue>
    </source>
</reference>
<evidence type="ECO:0000256" key="15">
    <source>
        <dbReference type="SAM" id="MobiDB-lite"/>
    </source>
</evidence>
<keyword evidence="3 14" id="KW-0716">Sensory transduction</keyword>
<dbReference type="PRINTS" id="PR00237">
    <property type="entry name" value="GPCRRHODOPSN"/>
</dbReference>
<evidence type="ECO:0000256" key="1">
    <source>
        <dbReference type="ARBA" id="ARBA00004141"/>
    </source>
</evidence>
<dbReference type="GO" id="GO:0009881">
    <property type="term" value="F:photoreceptor activity"/>
    <property type="evidence" value="ECO:0007669"/>
    <property type="project" value="UniProtKB-KW"/>
</dbReference>
<keyword evidence="5 14" id="KW-0681">Retinal protein</keyword>
<feature type="transmembrane region" description="Helical" evidence="14">
    <location>
        <begin position="282"/>
        <end position="305"/>
    </location>
</feature>
<feature type="transmembrane region" description="Helical" evidence="14">
    <location>
        <begin position="52"/>
        <end position="79"/>
    </location>
</feature>
<comment type="subcellular location">
    <subcellularLocation>
        <location evidence="1 14">Membrane</location>
        <topology evidence="1 14">Multi-pass membrane protein</topology>
    </subcellularLocation>
</comment>
<dbReference type="GO" id="GO:0007601">
    <property type="term" value="P:visual perception"/>
    <property type="evidence" value="ECO:0007669"/>
    <property type="project" value="UniProtKB-KW"/>
</dbReference>
<accession>G1FK53</accession>
<keyword evidence="12 14" id="KW-0807">Transducer</keyword>
<dbReference type="CDD" id="cd15079">
    <property type="entry name" value="7tmA_photoreceptors_insect"/>
    <property type="match status" value="1"/>
</dbReference>
<feature type="transmembrane region" description="Helical" evidence="14">
    <location>
        <begin position="91"/>
        <end position="115"/>
    </location>
</feature>
<dbReference type="PANTHER" id="PTHR24240">
    <property type="entry name" value="OPSIN"/>
    <property type="match status" value="1"/>
</dbReference>
<evidence type="ECO:0000256" key="11">
    <source>
        <dbReference type="ARBA" id="ARBA00023170"/>
    </source>
</evidence>
<keyword evidence="13" id="KW-0844">Vision</keyword>
<dbReference type="EMBL" id="JN210564">
    <property type="protein sequence ID" value="AEL29244.1"/>
    <property type="molecule type" value="mRNA"/>
</dbReference>
<comment type="similarity">
    <text evidence="14">Belongs to the G-protein coupled receptor 1 family. Opsin subfamily.</text>
</comment>
<gene>
    <name evidence="19" type="primary">LOC106468278</name>
    <name evidence="19" type="synonym">UVopsin</name>
</gene>
<dbReference type="PROSITE" id="PS50262">
    <property type="entry name" value="G_PROTEIN_RECEP_F1_2"/>
    <property type="match status" value="1"/>
</dbReference>
<dbReference type="PRINTS" id="PR00577">
    <property type="entry name" value="OPSINRH3RH4"/>
</dbReference>
<keyword evidence="6 14" id="KW-1133">Transmembrane helix</keyword>
<dbReference type="InterPro" id="IPR017452">
    <property type="entry name" value="GPCR_Rhodpsn_7TM"/>
</dbReference>
<dbReference type="SMART" id="SM01381">
    <property type="entry name" value="7TM_GPCR_Srsx"/>
    <property type="match status" value="1"/>
</dbReference>
<keyword evidence="7 14" id="KW-0157">Chromophore</keyword>
<dbReference type="GO" id="GO:0016020">
    <property type="term" value="C:membrane"/>
    <property type="evidence" value="ECO:0007669"/>
    <property type="project" value="UniProtKB-SubCell"/>
</dbReference>
<keyword evidence="10" id="KW-1015">Disulfide bond</keyword>
<dbReference type="RefSeq" id="NP_001301067.1">
    <property type="nucleotide sequence ID" value="NM_001314138.1"/>
</dbReference>
<name>G1FK53_LIMPO</name>
<evidence type="ECO:0000313" key="18">
    <source>
        <dbReference type="Proteomes" id="UP000694941"/>
    </source>
</evidence>
<dbReference type="Proteomes" id="UP000694941">
    <property type="component" value="Unplaced"/>
</dbReference>
<evidence type="ECO:0000256" key="2">
    <source>
        <dbReference type="ARBA" id="ARBA00022543"/>
    </source>
</evidence>
<dbReference type="SUPFAM" id="SSF81321">
    <property type="entry name" value="Family A G protein-coupled receptor-like"/>
    <property type="match status" value="1"/>
</dbReference>
<sequence length="386" mass="44064">MVPENLTFRDNQLDFFFQAEPLQQEIHMNGWNAPKDMFINPYWKQFEAPNPFMHYLLGILYTGLMIVACIGNGIVIYVFSMSKTLRTPANLFVVALAVTDFLMMLKTPVFIYNSFHAGPVYGNIGCIIYGTVGAYSGLMSAFCNAVISYDRYRVIACPFSSSKLTNKKAVAMLLGIVLYVSPFALLPAFEIWNRYVPEGYLTSCTADYFQHDLNGRSFIFCIWFFAWFIPVIIIFCCYFRIYAAVRDHENQLREQAKKMNVENLRTNQNQKDTRGEIRIAKVAFGIIMLFLFSWVPYILVAFIGAFSTKERQLITPLMSMVPALTLKASACFDPFIYAINHPKYRLELQKKIPWLCIHESYSDNASTCSNKTQLSGDTTPTVNSDG</sequence>
<protein>
    <submittedName>
        <fullName evidence="19">Opsin Rh3-like</fullName>
    </submittedName>
    <submittedName>
        <fullName evidence="17">UVopsin</fullName>
    </submittedName>
</protein>
<keyword evidence="4 14" id="KW-0812">Transmembrane</keyword>
<evidence type="ECO:0000256" key="12">
    <source>
        <dbReference type="ARBA" id="ARBA00023224"/>
    </source>
</evidence>
<evidence type="ECO:0000313" key="17">
    <source>
        <dbReference type="EMBL" id="AEL29244.1"/>
    </source>
</evidence>
<keyword evidence="11 14" id="KW-0675">Receptor</keyword>
<evidence type="ECO:0000256" key="10">
    <source>
        <dbReference type="ARBA" id="ARBA00023157"/>
    </source>
</evidence>
<feature type="transmembrane region" description="Helical" evidence="14">
    <location>
        <begin position="127"/>
        <end position="149"/>
    </location>
</feature>
<feature type="transmembrane region" description="Helical" evidence="14">
    <location>
        <begin position="170"/>
        <end position="189"/>
    </location>
</feature>
<evidence type="ECO:0000256" key="14">
    <source>
        <dbReference type="RuleBase" id="RU004951"/>
    </source>
</evidence>
<dbReference type="InterPro" id="IPR000276">
    <property type="entry name" value="GPCR_Rhodpsn"/>
</dbReference>
<dbReference type="PRINTS" id="PR00238">
    <property type="entry name" value="OPSIN"/>
</dbReference>
<dbReference type="FunFam" id="1.20.1070.10:FF:000044">
    <property type="entry name" value="Opsin, ultraviolet-sensitive"/>
    <property type="match status" value="1"/>
</dbReference>
<keyword evidence="2 14" id="KW-0600">Photoreceptor protein</keyword>
<organism evidence="17">
    <name type="scientific">Limulus polyphemus</name>
    <name type="common">Atlantic horseshoe crab</name>
    <dbReference type="NCBI Taxonomy" id="6850"/>
    <lineage>
        <taxon>Eukaryota</taxon>
        <taxon>Metazoa</taxon>
        <taxon>Ecdysozoa</taxon>
        <taxon>Arthropoda</taxon>
        <taxon>Chelicerata</taxon>
        <taxon>Merostomata</taxon>
        <taxon>Xiphosura</taxon>
        <taxon>Limulidae</taxon>
        <taxon>Limulus</taxon>
    </lineage>
</organism>
<reference evidence="17" key="2">
    <citation type="journal article" date="2014" name="J. Exp. Biol.">
        <title>Opsin expression in Limulus eyes: a UV opsin is expressed in each eye type and co-expressed with a visible light-sensitive opsin in ventral larval eyes.</title>
        <authorList>
            <person name="Battelle B.A."/>
            <person name="Kempler K.E."/>
            <person name="Harrison A."/>
            <person name="Dugger D.R."/>
            <person name="Payne R."/>
        </authorList>
    </citation>
    <scope>NUCLEOTIDE SEQUENCE</scope>
    <source>
        <tissue evidence="17">Ventral photoreceptors</tissue>
    </source>
</reference>
<evidence type="ECO:0000256" key="3">
    <source>
        <dbReference type="ARBA" id="ARBA00022606"/>
    </source>
</evidence>
<dbReference type="Pfam" id="PF00001">
    <property type="entry name" value="7tm_1"/>
    <property type="match status" value="1"/>
</dbReference>
<comment type="caution">
    <text evidence="14">Lacks conserved residue(s) required for the propagation of feature annotation.</text>
</comment>
<keyword evidence="18" id="KW-1185">Reference proteome</keyword>
<evidence type="ECO:0000256" key="13">
    <source>
        <dbReference type="ARBA" id="ARBA00023305"/>
    </source>
</evidence>
<dbReference type="PROSITE" id="PS00237">
    <property type="entry name" value="G_PROTEIN_RECEP_F1_1"/>
    <property type="match status" value="1"/>
</dbReference>
<dbReference type="GeneID" id="106468278"/>
<keyword evidence="8 14" id="KW-0297">G-protein coupled receptor</keyword>
<dbReference type="GO" id="GO:0007602">
    <property type="term" value="P:phototransduction"/>
    <property type="evidence" value="ECO:0007669"/>
    <property type="project" value="UniProtKB-KW"/>
</dbReference>
<dbReference type="OrthoDB" id="2105199at2759"/>
<evidence type="ECO:0000256" key="6">
    <source>
        <dbReference type="ARBA" id="ARBA00022989"/>
    </source>
</evidence>
<evidence type="ECO:0000256" key="5">
    <source>
        <dbReference type="ARBA" id="ARBA00022925"/>
    </source>
</evidence>
<evidence type="ECO:0000256" key="9">
    <source>
        <dbReference type="ARBA" id="ARBA00023136"/>
    </source>
</evidence>
<dbReference type="Gene3D" id="1.20.1070.10">
    <property type="entry name" value="Rhodopsin 7-helix transmembrane proteins"/>
    <property type="match status" value="1"/>
</dbReference>
<evidence type="ECO:0000313" key="19">
    <source>
        <dbReference type="RefSeq" id="NP_001301067.1"/>
    </source>
</evidence>
<dbReference type="KEGG" id="lpol:106468278"/>